<keyword evidence="4" id="KW-0472">Membrane</keyword>
<keyword evidence="4" id="KW-0812">Transmembrane</keyword>
<keyword evidence="4" id="KW-1133">Transmembrane helix</keyword>
<evidence type="ECO:0000313" key="5">
    <source>
        <dbReference type="EMBL" id="MBL0749754.1"/>
    </source>
</evidence>
<accession>A0ABS1LDJ2</accession>
<dbReference type="RefSeq" id="WP_201940248.1">
    <property type="nucleotide sequence ID" value="NZ_JAERSG010000007.1"/>
</dbReference>
<feature type="region of interest" description="Disordered" evidence="3">
    <location>
        <begin position="123"/>
        <end position="158"/>
    </location>
</feature>
<evidence type="ECO:0008006" key="7">
    <source>
        <dbReference type="Google" id="ProtNLM"/>
    </source>
</evidence>
<keyword evidence="1" id="KW-0805">Transcription regulation</keyword>
<dbReference type="EMBL" id="JAERSG010000007">
    <property type="protein sequence ID" value="MBL0749754.1"/>
    <property type="molecule type" value="Genomic_DNA"/>
</dbReference>
<dbReference type="Proteomes" id="UP000636918">
    <property type="component" value="Unassembled WGS sequence"/>
</dbReference>
<evidence type="ECO:0000256" key="2">
    <source>
        <dbReference type="ARBA" id="ARBA00023163"/>
    </source>
</evidence>
<keyword evidence="2" id="KW-0804">Transcription</keyword>
<evidence type="ECO:0000256" key="3">
    <source>
        <dbReference type="SAM" id="MobiDB-lite"/>
    </source>
</evidence>
<gene>
    <name evidence="5" type="ORF">JI751_19200</name>
</gene>
<protein>
    <recommendedName>
        <fullName evidence="7">Zinc-finger domain-containing protein</fullName>
    </recommendedName>
</protein>
<evidence type="ECO:0000256" key="4">
    <source>
        <dbReference type="SAM" id="Phobius"/>
    </source>
</evidence>
<dbReference type="InterPro" id="IPR041916">
    <property type="entry name" value="Anti_sigma_zinc_sf"/>
</dbReference>
<comment type="caution">
    <text evidence="5">The sequence shown here is derived from an EMBL/GenBank/DDBJ whole genome shotgun (WGS) entry which is preliminary data.</text>
</comment>
<keyword evidence="6" id="KW-1185">Reference proteome</keyword>
<sequence>MTHLGSRVSALVDGRLDPDEEERCWNHVHGCHTCRDLVEHEGWVKTQLAQLSYGASRPSHDFKSALVGRCSELSTQPGALAGATFPTAGTHRSRRGLVAIGGGAASACVVGVLALGVAGSPRIEPRPPATDLSRPVGPVAPVGGVDDRTARGPASPSRMPLAERLVAIREKIAP</sequence>
<feature type="transmembrane region" description="Helical" evidence="4">
    <location>
        <begin position="97"/>
        <end position="118"/>
    </location>
</feature>
<organism evidence="5 6">
    <name type="scientific">Nocardioides baculatus</name>
    <dbReference type="NCBI Taxonomy" id="2801337"/>
    <lineage>
        <taxon>Bacteria</taxon>
        <taxon>Bacillati</taxon>
        <taxon>Actinomycetota</taxon>
        <taxon>Actinomycetes</taxon>
        <taxon>Propionibacteriales</taxon>
        <taxon>Nocardioidaceae</taxon>
        <taxon>Nocardioides</taxon>
    </lineage>
</organism>
<name>A0ABS1LDJ2_9ACTN</name>
<feature type="compositionally biased region" description="Low complexity" evidence="3">
    <location>
        <begin position="135"/>
        <end position="144"/>
    </location>
</feature>
<dbReference type="Gene3D" id="1.10.10.1320">
    <property type="entry name" value="Anti-sigma factor, zinc-finger domain"/>
    <property type="match status" value="1"/>
</dbReference>
<reference evidence="5 6" key="1">
    <citation type="submission" date="2021-01" db="EMBL/GenBank/DDBJ databases">
        <title>Genome seq and assembly of Nocardiodes sp. G10.</title>
        <authorList>
            <person name="Chhetri G."/>
        </authorList>
    </citation>
    <scope>NUCLEOTIDE SEQUENCE [LARGE SCALE GENOMIC DNA]</scope>
    <source>
        <strain evidence="5 6">G10</strain>
    </source>
</reference>
<evidence type="ECO:0000256" key="1">
    <source>
        <dbReference type="ARBA" id="ARBA00023015"/>
    </source>
</evidence>
<proteinExistence type="predicted"/>
<evidence type="ECO:0000313" key="6">
    <source>
        <dbReference type="Proteomes" id="UP000636918"/>
    </source>
</evidence>